<gene>
    <name evidence="3" type="ORF">ACFPN2_31370</name>
</gene>
<dbReference type="PANTHER" id="PTHR34477:SF1">
    <property type="entry name" value="UPF0213 PROTEIN YHBQ"/>
    <property type="match status" value="1"/>
</dbReference>
<organism evidence="3 4">
    <name type="scientific">Steroidobacter flavus</name>
    <dbReference type="NCBI Taxonomy" id="1842136"/>
    <lineage>
        <taxon>Bacteria</taxon>
        <taxon>Pseudomonadati</taxon>
        <taxon>Pseudomonadota</taxon>
        <taxon>Gammaproteobacteria</taxon>
        <taxon>Steroidobacterales</taxon>
        <taxon>Steroidobacteraceae</taxon>
        <taxon>Steroidobacter</taxon>
    </lineage>
</organism>
<dbReference type="Pfam" id="PF01541">
    <property type="entry name" value="GIY-YIG"/>
    <property type="match status" value="1"/>
</dbReference>
<evidence type="ECO:0000313" key="4">
    <source>
        <dbReference type="Proteomes" id="UP001595904"/>
    </source>
</evidence>
<dbReference type="RefSeq" id="WP_380604089.1">
    <property type="nucleotide sequence ID" value="NZ_JBHSDU010000015.1"/>
</dbReference>
<evidence type="ECO:0000259" key="2">
    <source>
        <dbReference type="PROSITE" id="PS50164"/>
    </source>
</evidence>
<feature type="domain" description="GIY-YIG" evidence="2">
    <location>
        <begin position="3"/>
        <end position="78"/>
    </location>
</feature>
<dbReference type="PROSITE" id="PS50164">
    <property type="entry name" value="GIY_YIG"/>
    <property type="match status" value="1"/>
</dbReference>
<name>A0ABV8T1N6_9GAMM</name>
<dbReference type="InterPro" id="IPR050190">
    <property type="entry name" value="UPF0213_domain"/>
</dbReference>
<reference evidence="4" key="1">
    <citation type="journal article" date="2019" name="Int. J. Syst. Evol. Microbiol.">
        <title>The Global Catalogue of Microorganisms (GCM) 10K type strain sequencing project: providing services to taxonomists for standard genome sequencing and annotation.</title>
        <authorList>
            <consortium name="The Broad Institute Genomics Platform"/>
            <consortium name="The Broad Institute Genome Sequencing Center for Infectious Disease"/>
            <person name="Wu L."/>
            <person name="Ma J."/>
        </authorList>
    </citation>
    <scope>NUCLEOTIDE SEQUENCE [LARGE SCALE GENOMIC DNA]</scope>
    <source>
        <strain evidence="4">CGMCC 1.10759</strain>
    </source>
</reference>
<dbReference type="InterPro" id="IPR035901">
    <property type="entry name" value="GIY-YIG_endonuc_sf"/>
</dbReference>
<evidence type="ECO:0000256" key="1">
    <source>
        <dbReference type="ARBA" id="ARBA00007435"/>
    </source>
</evidence>
<dbReference type="EMBL" id="JBHSDU010000015">
    <property type="protein sequence ID" value="MFC4313616.1"/>
    <property type="molecule type" value="Genomic_DNA"/>
</dbReference>
<dbReference type="CDD" id="cd10456">
    <property type="entry name" value="GIY-YIG_UPF0213"/>
    <property type="match status" value="1"/>
</dbReference>
<dbReference type="PANTHER" id="PTHR34477">
    <property type="entry name" value="UPF0213 PROTEIN YHBQ"/>
    <property type="match status" value="1"/>
</dbReference>
<comment type="caution">
    <text evidence="3">The sequence shown here is derived from an EMBL/GenBank/DDBJ whole genome shotgun (WGS) entry which is preliminary data.</text>
</comment>
<dbReference type="Proteomes" id="UP001595904">
    <property type="component" value="Unassembled WGS sequence"/>
</dbReference>
<proteinExistence type="inferred from homology"/>
<dbReference type="InterPro" id="IPR000305">
    <property type="entry name" value="GIY-YIG_endonuc"/>
</dbReference>
<protein>
    <submittedName>
        <fullName evidence="3">GIY-YIG nuclease family protein</fullName>
    </submittedName>
</protein>
<comment type="similarity">
    <text evidence="1">Belongs to the UPF0213 family.</text>
</comment>
<evidence type="ECO:0000313" key="3">
    <source>
        <dbReference type="EMBL" id="MFC4313616.1"/>
    </source>
</evidence>
<keyword evidence="4" id="KW-1185">Reference proteome</keyword>
<accession>A0ABV8T1N6</accession>
<sequence length="89" mass="9732">MTDCWWVYLLACRDGRTYAGIATDVAARFEVHSRGKGAKFTRSNPPVCVLGSESFATKSEAMKAEAALKKLDRPARLAWAKLRAANSPS</sequence>
<dbReference type="SUPFAM" id="SSF82771">
    <property type="entry name" value="GIY-YIG endonuclease"/>
    <property type="match status" value="1"/>
</dbReference>
<dbReference type="Gene3D" id="3.40.1440.10">
    <property type="entry name" value="GIY-YIG endonuclease"/>
    <property type="match status" value="1"/>
</dbReference>